<proteinExistence type="predicted"/>
<evidence type="ECO:0000313" key="2">
    <source>
        <dbReference type="Proteomes" id="UP001519460"/>
    </source>
</evidence>
<feature type="non-terminal residue" evidence="1">
    <location>
        <position position="142"/>
    </location>
</feature>
<name>A0ABD0LLZ1_9CAEN</name>
<sequence>MCVQTGVSEGEGEKEPTDRVCAGHERALPIQGIVQELDVREEGVETLLCYLELHAPHLIANLSPVYATCQLQCYGGPAQLQAVARKCPPVAVAIARHKMRGKSFSTAASVQFPVVDVSDSMGWDSGPVKRELRTLQWNFGEG</sequence>
<dbReference type="AlphaFoldDB" id="A0ABD0LLZ1"/>
<reference evidence="1 2" key="1">
    <citation type="journal article" date="2023" name="Sci. Data">
        <title>Genome assembly of the Korean intertidal mud-creeper Batillaria attramentaria.</title>
        <authorList>
            <person name="Patra A.K."/>
            <person name="Ho P.T."/>
            <person name="Jun S."/>
            <person name="Lee S.J."/>
            <person name="Kim Y."/>
            <person name="Won Y.J."/>
        </authorList>
    </citation>
    <scope>NUCLEOTIDE SEQUENCE [LARGE SCALE GENOMIC DNA]</scope>
    <source>
        <strain evidence="1">Wonlab-2016</strain>
    </source>
</reference>
<comment type="caution">
    <text evidence="1">The sequence shown here is derived from an EMBL/GenBank/DDBJ whole genome shotgun (WGS) entry which is preliminary data.</text>
</comment>
<gene>
    <name evidence="1" type="ORF">BaRGS_00008479</name>
</gene>
<dbReference type="Proteomes" id="UP001519460">
    <property type="component" value="Unassembled WGS sequence"/>
</dbReference>
<accession>A0ABD0LLZ1</accession>
<keyword evidence="2" id="KW-1185">Reference proteome</keyword>
<dbReference type="EMBL" id="JACVVK020000038">
    <property type="protein sequence ID" value="KAK7500256.1"/>
    <property type="molecule type" value="Genomic_DNA"/>
</dbReference>
<evidence type="ECO:0000313" key="1">
    <source>
        <dbReference type="EMBL" id="KAK7500256.1"/>
    </source>
</evidence>
<protein>
    <submittedName>
        <fullName evidence="1">Uncharacterized protein</fullName>
    </submittedName>
</protein>
<organism evidence="1 2">
    <name type="scientific">Batillaria attramentaria</name>
    <dbReference type="NCBI Taxonomy" id="370345"/>
    <lineage>
        <taxon>Eukaryota</taxon>
        <taxon>Metazoa</taxon>
        <taxon>Spiralia</taxon>
        <taxon>Lophotrochozoa</taxon>
        <taxon>Mollusca</taxon>
        <taxon>Gastropoda</taxon>
        <taxon>Caenogastropoda</taxon>
        <taxon>Sorbeoconcha</taxon>
        <taxon>Cerithioidea</taxon>
        <taxon>Batillariidae</taxon>
        <taxon>Batillaria</taxon>
    </lineage>
</organism>